<sequence>MTRRRLIPLLVTVLALGVVLVAADLAARSWATARVAGELRARYDLPADPAVDLAGGSFLLQALRGRFEDVTVRAEDVPAGSVALHDVRVRIPAVDVPREVLLGRPGTVDVAAGTVRAEVSFDDLARQVSARGLDVALARSGDAVRATTRVEVFTLGLDLALRVRPELDGSTVRLQPLDAEVAGADVSLRRAEDLLEAAGYDGWSVALTDVPAEVELQDLQVVDAGVLVRGAVRAGAVDVG</sequence>
<dbReference type="AlphaFoldDB" id="A0A7W4TK93"/>
<dbReference type="InterPro" id="IPR021373">
    <property type="entry name" value="DUF2993"/>
</dbReference>
<dbReference type="Proteomes" id="UP000533269">
    <property type="component" value="Unassembled WGS sequence"/>
</dbReference>
<reference evidence="1 2" key="2">
    <citation type="submission" date="2020-08" db="EMBL/GenBank/DDBJ databases">
        <authorList>
            <person name="Partida-Martinez L."/>
            <person name="Huntemann M."/>
            <person name="Clum A."/>
            <person name="Wang J."/>
            <person name="Palaniappan K."/>
            <person name="Ritter S."/>
            <person name="Chen I.-M."/>
            <person name="Stamatis D."/>
            <person name="Reddy T."/>
            <person name="O'Malley R."/>
            <person name="Daum C."/>
            <person name="Shapiro N."/>
            <person name="Ivanova N."/>
            <person name="Kyrpides N."/>
            <person name="Woyke T."/>
        </authorList>
    </citation>
    <scope>NUCLEOTIDE SEQUENCE [LARGE SCALE GENOMIC DNA]</scope>
    <source>
        <strain evidence="1 2">AS2.23</strain>
    </source>
</reference>
<comment type="caution">
    <text evidence="1">The sequence shown here is derived from an EMBL/GenBank/DDBJ whole genome shotgun (WGS) entry which is preliminary data.</text>
</comment>
<proteinExistence type="predicted"/>
<dbReference type="Pfam" id="PF11209">
    <property type="entry name" value="LmeA"/>
    <property type="match status" value="1"/>
</dbReference>
<evidence type="ECO:0008006" key="3">
    <source>
        <dbReference type="Google" id="ProtNLM"/>
    </source>
</evidence>
<gene>
    <name evidence="1" type="ORF">FHR75_001260</name>
</gene>
<dbReference type="EMBL" id="JACHVY010000001">
    <property type="protein sequence ID" value="MBB2900472.1"/>
    <property type="molecule type" value="Genomic_DNA"/>
</dbReference>
<organism evidence="1 2">
    <name type="scientific">Kineococcus radiotolerans</name>
    <dbReference type="NCBI Taxonomy" id="131568"/>
    <lineage>
        <taxon>Bacteria</taxon>
        <taxon>Bacillati</taxon>
        <taxon>Actinomycetota</taxon>
        <taxon>Actinomycetes</taxon>
        <taxon>Kineosporiales</taxon>
        <taxon>Kineosporiaceae</taxon>
        <taxon>Kineococcus</taxon>
    </lineage>
</organism>
<evidence type="ECO:0000313" key="1">
    <source>
        <dbReference type="EMBL" id="MBB2900472.1"/>
    </source>
</evidence>
<evidence type="ECO:0000313" key="2">
    <source>
        <dbReference type="Proteomes" id="UP000533269"/>
    </source>
</evidence>
<name>A0A7W4TK93_KINRA</name>
<reference evidence="1 2" key="1">
    <citation type="submission" date="2020-08" db="EMBL/GenBank/DDBJ databases">
        <title>The Agave Microbiome: Exploring the role of microbial communities in plant adaptations to desert environments.</title>
        <authorList>
            <person name="Partida-Martinez L.P."/>
        </authorList>
    </citation>
    <scope>NUCLEOTIDE SEQUENCE [LARGE SCALE GENOMIC DNA]</scope>
    <source>
        <strain evidence="1 2">AS2.23</strain>
    </source>
</reference>
<protein>
    <recommendedName>
        <fullName evidence="3">DUF2993 domain-containing protein</fullName>
    </recommendedName>
</protein>
<dbReference type="RefSeq" id="WP_183390704.1">
    <property type="nucleotide sequence ID" value="NZ_JACHVY010000001.1"/>
</dbReference>
<accession>A0A7W4TK93</accession>